<feature type="transmembrane region" description="Helical" evidence="3">
    <location>
        <begin position="114"/>
        <end position="135"/>
    </location>
</feature>
<evidence type="ECO:0000313" key="5">
    <source>
        <dbReference type="Proteomes" id="UP000187404"/>
    </source>
</evidence>
<evidence type="ECO:0008006" key="6">
    <source>
        <dbReference type="Google" id="ProtNLM"/>
    </source>
</evidence>
<reference evidence="4 5" key="1">
    <citation type="journal article" date="2016" name="Appl. Environ. Microbiol.">
        <title>Function and Phylogeny of Bacterial Butyryl Coenzyme A:Acetate Transferases and Their Diversity in the Proximal Colon of Swine.</title>
        <authorList>
            <person name="Trachsel J."/>
            <person name="Bayles D.O."/>
            <person name="Looft T."/>
            <person name="Levine U.Y."/>
            <person name="Allen H.K."/>
        </authorList>
    </citation>
    <scope>NUCLEOTIDE SEQUENCE [LARGE SCALE GENOMIC DNA]</scope>
    <source>
        <strain evidence="4 5">68-3-10</strain>
    </source>
</reference>
<name>A0A1Q9JJJ3_9FIRM</name>
<keyword evidence="3" id="KW-0472">Membrane</keyword>
<keyword evidence="5" id="KW-1185">Reference proteome</keyword>
<evidence type="ECO:0000256" key="3">
    <source>
        <dbReference type="SAM" id="Phobius"/>
    </source>
</evidence>
<proteinExistence type="predicted"/>
<dbReference type="Gene3D" id="1.10.1760.20">
    <property type="match status" value="1"/>
</dbReference>
<dbReference type="Pfam" id="PF07155">
    <property type="entry name" value="ECF-ribofla_trS"/>
    <property type="match status" value="1"/>
</dbReference>
<comment type="caution">
    <text evidence="4">The sequence shown here is derived from an EMBL/GenBank/DDBJ whole genome shotgun (WGS) entry which is preliminary data.</text>
</comment>
<gene>
    <name evidence="4" type="ORF">BHK98_10110</name>
</gene>
<evidence type="ECO:0000256" key="2">
    <source>
        <dbReference type="ARBA" id="ARBA00022989"/>
    </source>
</evidence>
<evidence type="ECO:0000256" key="1">
    <source>
        <dbReference type="ARBA" id="ARBA00022692"/>
    </source>
</evidence>
<sequence>MKRLDTDKTIYRIVMTGLMMCLILVATSLFKIPVPGTQGYVHLGDAMIFLSVLLLGRNSGALAGGLGSALGDILGGYAFWAPWTFVIKFLMAFIMGLVIDLLERRGRKVSDKGVTAVDIVGMAFGGAEMCAGYFLAERVIYGNWITAAVAIPWNIGQFVVGIIVAVVITQALYKTPAKKYFAAR</sequence>
<dbReference type="PANTHER" id="PTHR37815:SF3">
    <property type="entry name" value="UPF0397 PROTEIN SPR0429"/>
    <property type="match status" value="1"/>
</dbReference>
<dbReference type="PANTHER" id="PTHR37815">
    <property type="entry name" value="UPF0397 PROTEIN BC_2624-RELATED"/>
    <property type="match status" value="1"/>
</dbReference>
<feature type="transmembrane region" description="Helical" evidence="3">
    <location>
        <begin position="155"/>
        <end position="173"/>
    </location>
</feature>
<dbReference type="EMBL" id="MJIE01000001">
    <property type="protein sequence ID" value="OLR56392.1"/>
    <property type="molecule type" value="Genomic_DNA"/>
</dbReference>
<dbReference type="OrthoDB" id="411368at2"/>
<evidence type="ECO:0000313" key="4">
    <source>
        <dbReference type="EMBL" id="OLR56392.1"/>
    </source>
</evidence>
<dbReference type="STRING" id="1261640.BHK98_10110"/>
<dbReference type="InterPro" id="IPR009825">
    <property type="entry name" value="ECF_substrate-spec-like"/>
</dbReference>
<accession>A0A1Q9JJJ3</accession>
<keyword evidence="2 3" id="KW-1133">Transmembrane helix</keyword>
<feature type="transmembrane region" description="Helical" evidence="3">
    <location>
        <begin position="85"/>
        <end position="102"/>
    </location>
</feature>
<dbReference type="RefSeq" id="WP_075713974.1">
    <property type="nucleotide sequence ID" value="NZ_MJIE01000001.1"/>
</dbReference>
<dbReference type="AlphaFoldDB" id="A0A1Q9JJJ3"/>
<organism evidence="4 5">
    <name type="scientific">Hornefia porci</name>
    <dbReference type="NCBI Taxonomy" id="2652292"/>
    <lineage>
        <taxon>Bacteria</taxon>
        <taxon>Bacillati</taxon>
        <taxon>Bacillota</taxon>
        <taxon>Clostridia</taxon>
        <taxon>Peptostreptococcales</taxon>
        <taxon>Anaerovoracaceae</taxon>
        <taxon>Hornefia</taxon>
    </lineage>
</organism>
<dbReference type="Proteomes" id="UP000187404">
    <property type="component" value="Unassembled WGS sequence"/>
</dbReference>
<protein>
    <recommendedName>
        <fullName evidence="6">ECF transporter S component</fullName>
    </recommendedName>
</protein>
<keyword evidence="1 3" id="KW-0812">Transmembrane</keyword>
<dbReference type="GO" id="GO:0016020">
    <property type="term" value="C:membrane"/>
    <property type="evidence" value="ECO:0007669"/>
    <property type="project" value="InterPro"/>
</dbReference>
<feature type="transmembrane region" description="Helical" evidence="3">
    <location>
        <begin position="12"/>
        <end position="33"/>
    </location>
</feature>